<dbReference type="AlphaFoldDB" id="G2KM18"/>
<evidence type="ECO:0000256" key="3">
    <source>
        <dbReference type="ARBA" id="ARBA00023237"/>
    </source>
</evidence>
<dbReference type="Gene3D" id="2.60.450.10">
    <property type="entry name" value="Lipopolysaccharide (LPS) transport protein A like domain"/>
    <property type="match status" value="1"/>
</dbReference>
<evidence type="ECO:0000256" key="2">
    <source>
        <dbReference type="ARBA" id="ARBA00023136"/>
    </source>
</evidence>
<dbReference type="InterPro" id="IPR007543">
    <property type="entry name" value="LptD_C"/>
</dbReference>
<dbReference type="PANTHER" id="PTHR30189:SF1">
    <property type="entry name" value="LPS-ASSEMBLY PROTEIN LPTD"/>
    <property type="match status" value="1"/>
</dbReference>
<sequence>MSSLFRLRKAALLCSCLICLAGTPVVAQTLEPEKGPVDFVADNLVHDDQTQTVTATGNVEMVQGGRTLKADKVIYNLTTDKAKAVGNVVLTEANGDVHRAEELELSRQMTEGYVDHVYSTLEDGSRLWAERGVRAGGNVTTLSKAAYTPCEPCETNPDAEPVWQIRAGEVIHNKEEQRIIYHNATFDVFGVPVFWTPYVSHADGTVKQKSGLLTPSFGYSSDLGLQISNSYYYAIDPHRDATIGVTAMTDQLPLVFGEYRHRFNNAYLEMSGGATYSSRTEDVGGEDVEQDEEARGHLIADGLWNINEKWRAGIGLEIASDDQYMRQYDFSDDDVLENQIYVERFSGRNYAVGRLLSFQDIRIREEQRDQPNVLPEMQVSMLGEPGQMLGGRWSADLSVLNLHREGSGQDMDRIVAELGWQRRLTSDTGLLTTVDLKLRGDGYYTSDRDIADTEPGRSNEGKETRGFASAHIVTTYPVAKDFERSQLVIAPEAALTVSPNISSESSNIPNEDSQDVQLDASNLFSSDRFPGYDRIEDGSHATYGVRTGVYGYDGSKGEVFLGQSYRLDDNTTPFPEGSGLSEDTSDLVGQVIASYKDMMDVNYRFQLDQDDMSSRRHEVDAIAYLGAITLGSQYLYTKAIEGAELSEDREQIRGALAYRFSEEWQARTGILYDMSNDEEKGMREAIFGLDYLGQCFTLSSTLERNLTRDSSGESGTEIMFRIGLKQIGEFSTSGVNLSSSSDDDDD</sequence>
<dbReference type="InterPro" id="IPR020889">
    <property type="entry name" value="LipoPS_assembly_LptD"/>
</dbReference>
<dbReference type="STRING" id="856793.MICA_1396"/>
<name>G2KM18_MICAA</name>
<accession>G2KM18</accession>
<evidence type="ECO:0000256" key="4">
    <source>
        <dbReference type="SAM" id="SignalP"/>
    </source>
</evidence>
<dbReference type="InterPro" id="IPR050218">
    <property type="entry name" value="LptD"/>
</dbReference>
<proteinExistence type="inferred from homology"/>
<feature type="chain" id="PRO_5039952575" evidence="4">
    <location>
        <begin position="28"/>
        <end position="746"/>
    </location>
</feature>
<dbReference type="Pfam" id="PF04453">
    <property type="entry name" value="LptD"/>
    <property type="match status" value="1"/>
</dbReference>
<keyword evidence="2" id="KW-0472">Membrane</keyword>
<dbReference type="EMBL" id="CP002382">
    <property type="protein sequence ID" value="AEP09714.1"/>
    <property type="molecule type" value="Genomic_DNA"/>
</dbReference>
<feature type="signal peptide" evidence="4">
    <location>
        <begin position="1"/>
        <end position="27"/>
    </location>
</feature>
<evidence type="ECO:0000259" key="5">
    <source>
        <dbReference type="Pfam" id="PF03968"/>
    </source>
</evidence>
<keyword evidence="1 4" id="KW-0732">Signal</keyword>
<dbReference type="GO" id="GO:0043165">
    <property type="term" value="P:Gram-negative-bacterium-type cell outer membrane assembly"/>
    <property type="evidence" value="ECO:0007669"/>
    <property type="project" value="InterPro"/>
</dbReference>
<keyword evidence="3" id="KW-0998">Cell outer membrane</keyword>
<protein>
    <submittedName>
        <fullName evidence="7">Organic solvent tolerance family protein</fullName>
    </submittedName>
</protein>
<gene>
    <name evidence="7" type="ordered locus">MICA_1396</name>
</gene>
<dbReference type="HOGENOM" id="CLU_009039_3_0_5"/>
<dbReference type="PANTHER" id="PTHR30189">
    <property type="entry name" value="LPS-ASSEMBLY PROTEIN"/>
    <property type="match status" value="1"/>
</dbReference>
<dbReference type="GO" id="GO:0009279">
    <property type="term" value="C:cell outer membrane"/>
    <property type="evidence" value="ECO:0007669"/>
    <property type="project" value="InterPro"/>
</dbReference>
<dbReference type="KEGG" id="mai:MICA_1396"/>
<organism evidence="7 8">
    <name type="scientific">Micavibrio aeruginosavorus (strain ARL-13)</name>
    <dbReference type="NCBI Taxonomy" id="856793"/>
    <lineage>
        <taxon>Bacteria</taxon>
        <taxon>Pseudomonadati</taxon>
        <taxon>Bdellovibrionota</taxon>
        <taxon>Bdellovibrionia</taxon>
        <taxon>Bdellovibrionales</taxon>
        <taxon>Pseudobdellovibrionaceae</taxon>
        <taxon>Micavibrio</taxon>
    </lineage>
</organism>
<evidence type="ECO:0000313" key="8">
    <source>
        <dbReference type="Proteomes" id="UP000009286"/>
    </source>
</evidence>
<evidence type="ECO:0000256" key="1">
    <source>
        <dbReference type="ARBA" id="ARBA00022729"/>
    </source>
</evidence>
<evidence type="ECO:0000259" key="6">
    <source>
        <dbReference type="Pfam" id="PF04453"/>
    </source>
</evidence>
<reference evidence="7 8" key="1">
    <citation type="journal article" date="2011" name="BMC Genomics">
        <title>Genomic insights into an obligate epibiotic bacterial predator: Micavibrio aeruginosavorus ARL-13.</title>
        <authorList>
            <person name="Wang Z."/>
            <person name="Kadouri D."/>
            <person name="Wu M."/>
        </authorList>
    </citation>
    <scope>NUCLEOTIDE SEQUENCE [LARGE SCALE GENOMIC DNA]</scope>
    <source>
        <strain evidence="7 8">ARL-13</strain>
    </source>
</reference>
<feature type="domain" description="Organic solvent tolerance-like N-terminal" evidence="5">
    <location>
        <begin position="41"/>
        <end position="113"/>
    </location>
</feature>
<dbReference type="GO" id="GO:0015920">
    <property type="term" value="P:lipopolysaccharide transport"/>
    <property type="evidence" value="ECO:0007669"/>
    <property type="project" value="InterPro"/>
</dbReference>
<dbReference type="HAMAP" id="MF_01411">
    <property type="entry name" value="LPS_assembly_LptD"/>
    <property type="match status" value="1"/>
</dbReference>
<feature type="domain" description="LptD C-terminal" evidence="6">
    <location>
        <begin position="295"/>
        <end position="664"/>
    </location>
</feature>
<evidence type="ECO:0000313" key="7">
    <source>
        <dbReference type="EMBL" id="AEP09714.1"/>
    </source>
</evidence>
<dbReference type="Proteomes" id="UP000009286">
    <property type="component" value="Chromosome"/>
</dbReference>
<keyword evidence="8" id="KW-1185">Reference proteome</keyword>
<dbReference type="RefSeq" id="WP_014102937.1">
    <property type="nucleotide sequence ID" value="NC_016026.1"/>
</dbReference>
<dbReference type="Pfam" id="PF03968">
    <property type="entry name" value="LptD_N"/>
    <property type="match status" value="1"/>
</dbReference>
<dbReference type="GO" id="GO:1990351">
    <property type="term" value="C:transporter complex"/>
    <property type="evidence" value="ECO:0007669"/>
    <property type="project" value="TreeGrafter"/>
</dbReference>
<dbReference type="InterPro" id="IPR005653">
    <property type="entry name" value="OstA-like_N"/>
</dbReference>
<dbReference type="eggNOG" id="COG1452">
    <property type="taxonomic scope" value="Bacteria"/>
</dbReference>